<reference evidence="3" key="5">
    <citation type="journal article" date="2021" name="G3 (Bethesda)">
        <title>Aegilops tauschii genome assembly Aet v5.0 features greater sequence contiguity and improved annotation.</title>
        <authorList>
            <person name="Wang L."/>
            <person name="Zhu T."/>
            <person name="Rodriguez J.C."/>
            <person name="Deal K.R."/>
            <person name="Dubcovsky J."/>
            <person name="McGuire P.E."/>
            <person name="Lux T."/>
            <person name="Spannagl M."/>
            <person name="Mayer K.F.X."/>
            <person name="Baldrich P."/>
            <person name="Meyers B.C."/>
            <person name="Huo N."/>
            <person name="Gu Y.Q."/>
            <person name="Zhou H."/>
            <person name="Devos K.M."/>
            <person name="Bennetzen J.L."/>
            <person name="Unver T."/>
            <person name="Budak H."/>
            <person name="Gulick P.J."/>
            <person name="Galiba G."/>
            <person name="Kalapos B."/>
            <person name="Nelson D.R."/>
            <person name="Li P."/>
            <person name="You F.M."/>
            <person name="Luo M.C."/>
            <person name="Dvorak J."/>
        </authorList>
    </citation>
    <scope>NUCLEOTIDE SEQUENCE [LARGE SCALE GENOMIC DNA]</scope>
    <source>
        <strain evidence="3">cv. AL8/78</strain>
    </source>
</reference>
<accession>A0A453GPQ7</accession>
<dbReference type="PROSITE" id="PS50994">
    <property type="entry name" value="INTEGRASE"/>
    <property type="match status" value="1"/>
</dbReference>
<dbReference type="SUPFAM" id="SSF53098">
    <property type="entry name" value="Ribonuclease H-like"/>
    <property type="match status" value="1"/>
</dbReference>
<dbReference type="GO" id="GO:0015074">
    <property type="term" value="P:DNA integration"/>
    <property type="evidence" value="ECO:0007669"/>
    <property type="project" value="InterPro"/>
</dbReference>
<dbReference type="InterPro" id="IPR001584">
    <property type="entry name" value="Integrase_cat-core"/>
</dbReference>
<evidence type="ECO:0000259" key="2">
    <source>
        <dbReference type="PROSITE" id="PS50994"/>
    </source>
</evidence>
<dbReference type="AlphaFoldDB" id="A0A453GPQ7"/>
<feature type="region of interest" description="Disordered" evidence="1">
    <location>
        <begin position="104"/>
        <end position="171"/>
    </location>
</feature>
<dbReference type="InterPro" id="IPR025724">
    <property type="entry name" value="GAG-pre-integrase_dom"/>
</dbReference>
<protein>
    <recommendedName>
        <fullName evidence="2">Integrase catalytic domain-containing protein</fullName>
    </recommendedName>
</protein>
<feature type="compositionally biased region" description="Low complexity" evidence="1">
    <location>
        <begin position="135"/>
        <end position="152"/>
    </location>
</feature>
<dbReference type="GO" id="GO:0003676">
    <property type="term" value="F:nucleic acid binding"/>
    <property type="evidence" value="ECO:0007669"/>
    <property type="project" value="InterPro"/>
</dbReference>
<dbReference type="Gene3D" id="3.30.420.10">
    <property type="entry name" value="Ribonuclease H-like superfamily/Ribonuclease H"/>
    <property type="match status" value="1"/>
</dbReference>
<organism evidence="3 4">
    <name type="scientific">Aegilops tauschii subsp. strangulata</name>
    <name type="common">Goatgrass</name>
    <dbReference type="NCBI Taxonomy" id="200361"/>
    <lineage>
        <taxon>Eukaryota</taxon>
        <taxon>Viridiplantae</taxon>
        <taxon>Streptophyta</taxon>
        <taxon>Embryophyta</taxon>
        <taxon>Tracheophyta</taxon>
        <taxon>Spermatophyta</taxon>
        <taxon>Magnoliopsida</taxon>
        <taxon>Liliopsida</taxon>
        <taxon>Poales</taxon>
        <taxon>Poaceae</taxon>
        <taxon>BOP clade</taxon>
        <taxon>Pooideae</taxon>
        <taxon>Triticodae</taxon>
        <taxon>Triticeae</taxon>
        <taxon>Triticinae</taxon>
        <taxon>Aegilops</taxon>
    </lineage>
</organism>
<dbReference type="Pfam" id="PF22936">
    <property type="entry name" value="Pol_BBD"/>
    <property type="match status" value="1"/>
</dbReference>
<dbReference type="Proteomes" id="UP000015105">
    <property type="component" value="Chromosome 3D"/>
</dbReference>
<evidence type="ECO:0000313" key="3">
    <source>
        <dbReference type="EnsemblPlants" id="AET3Gv21146900.1"/>
    </source>
</evidence>
<keyword evidence="4" id="KW-1185">Reference proteome</keyword>
<name>A0A453GPQ7_AEGTS</name>
<evidence type="ECO:0000313" key="4">
    <source>
        <dbReference type="Proteomes" id="UP000015105"/>
    </source>
</evidence>
<dbReference type="PANTHER" id="PTHR47481">
    <property type="match status" value="1"/>
</dbReference>
<dbReference type="STRING" id="200361.A0A453GPQ7"/>
<feature type="domain" description="Integrase catalytic" evidence="2">
    <location>
        <begin position="403"/>
        <end position="476"/>
    </location>
</feature>
<dbReference type="Pfam" id="PF13976">
    <property type="entry name" value="gag_pre-integrs"/>
    <property type="match status" value="1"/>
</dbReference>
<dbReference type="PANTHER" id="PTHR47481:SF31">
    <property type="entry name" value="OS01G0873500 PROTEIN"/>
    <property type="match status" value="1"/>
</dbReference>
<reference evidence="3" key="4">
    <citation type="submission" date="2019-03" db="UniProtKB">
        <authorList>
            <consortium name="EnsemblPlants"/>
        </authorList>
    </citation>
    <scope>IDENTIFICATION</scope>
</reference>
<proteinExistence type="predicted"/>
<reference evidence="4" key="2">
    <citation type="journal article" date="2017" name="Nat. Plants">
        <title>The Aegilops tauschii genome reveals multiple impacts of transposons.</title>
        <authorList>
            <person name="Zhao G."/>
            <person name="Zou C."/>
            <person name="Li K."/>
            <person name="Wang K."/>
            <person name="Li T."/>
            <person name="Gao L."/>
            <person name="Zhang X."/>
            <person name="Wang H."/>
            <person name="Yang Z."/>
            <person name="Liu X."/>
            <person name="Jiang W."/>
            <person name="Mao L."/>
            <person name="Kong X."/>
            <person name="Jiao Y."/>
            <person name="Jia J."/>
        </authorList>
    </citation>
    <scope>NUCLEOTIDE SEQUENCE [LARGE SCALE GENOMIC DNA]</scope>
    <source>
        <strain evidence="4">cv. AL8/78</strain>
    </source>
</reference>
<dbReference type="EnsemblPlants" id="AET3Gv21146900.1">
    <property type="protein sequence ID" value="AET3Gv21146900.1"/>
    <property type="gene ID" value="AET3Gv21146900"/>
</dbReference>
<reference evidence="4" key="1">
    <citation type="journal article" date="2014" name="Science">
        <title>Ancient hybridizations among the ancestral genomes of bread wheat.</title>
        <authorList>
            <consortium name="International Wheat Genome Sequencing Consortium,"/>
            <person name="Marcussen T."/>
            <person name="Sandve S.R."/>
            <person name="Heier L."/>
            <person name="Spannagl M."/>
            <person name="Pfeifer M."/>
            <person name="Jakobsen K.S."/>
            <person name="Wulff B.B."/>
            <person name="Steuernagel B."/>
            <person name="Mayer K.F."/>
            <person name="Olsen O.A."/>
        </authorList>
    </citation>
    <scope>NUCLEOTIDE SEQUENCE [LARGE SCALE GENOMIC DNA]</scope>
    <source>
        <strain evidence="4">cv. AL8/78</strain>
    </source>
</reference>
<dbReference type="InterPro" id="IPR054722">
    <property type="entry name" value="PolX-like_BBD"/>
</dbReference>
<evidence type="ECO:0000256" key="1">
    <source>
        <dbReference type="SAM" id="MobiDB-lite"/>
    </source>
</evidence>
<reference evidence="3" key="3">
    <citation type="journal article" date="2017" name="Nature">
        <title>Genome sequence of the progenitor of the wheat D genome Aegilops tauschii.</title>
        <authorList>
            <person name="Luo M.C."/>
            <person name="Gu Y.Q."/>
            <person name="Puiu D."/>
            <person name="Wang H."/>
            <person name="Twardziok S.O."/>
            <person name="Deal K.R."/>
            <person name="Huo N."/>
            <person name="Zhu T."/>
            <person name="Wang L."/>
            <person name="Wang Y."/>
            <person name="McGuire P.E."/>
            <person name="Liu S."/>
            <person name="Long H."/>
            <person name="Ramasamy R.K."/>
            <person name="Rodriguez J.C."/>
            <person name="Van S.L."/>
            <person name="Yuan L."/>
            <person name="Wang Z."/>
            <person name="Xia Z."/>
            <person name="Xiao L."/>
            <person name="Anderson O.D."/>
            <person name="Ouyang S."/>
            <person name="Liang Y."/>
            <person name="Zimin A.V."/>
            <person name="Pertea G."/>
            <person name="Qi P."/>
            <person name="Bennetzen J.L."/>
            <person name="Dai X."/>
            <person name="Dawson M.W."/>
            <person name="Muller H.G."/>
            <person name="Kugler K."/>
            <person name="Rivarola-Duarte L."/>
            <person name="Spannagl M."/>
            <person name="Mayer K.F.X."/>
            <person name="Lu F.H."/>
            <person name="Bevan M.W."/>
            <person name="Leroy P."/>
            <person name="Li P."/>
            <person name="You F.M."/>
            <person name="Sun Q."/>
            <person name="Liu Z."/>
            <person name="Lyons E."/>
            <person name="Wicker T."/>
            <person name="Salzberg S.L."/>
            <person name="Devos K.M."/>
            <person name="Dvorak J."/>
        </authorList>
    </citation>
    <scope>NUCLEOTIDE SEQUENCE [LARGE SCALE GENOMIC DNA]</scope>
    <source>
        <strain evidence="3">cv. AL8/78</strain>
    </source>
</reference>
<dbReference type="Gramene" id="AET3Gv21146900.1">
    <property type="protein sequence ID" value="AET3Gv21146900.1"/>
    <property type="gene ID" value="AET3Gv21146900"/>
</dbReference>
<sequence>MFSSQSLSRVNNIRTALLHARKGTQPVATFFAHMRGLADELAAAGKPLQDDEIVSYIIHALDMEYQPLVSALDARTSPVTLDELFTMLSNFDQRMALYQGSGGFKSSANAASRGHGSRRDGPPHGKNRSGGGGNSSNSNTPRAGRSSSTNSNGRGGGGGRGSNRARPDAPRCQIYSKLGHTARDCLYRYDEDDDDSQDKDKVAAAVDGSYGVDTNWHVDSGATEHITSELEKVTTWEKYRGKDQIHTASGAGMRIRHVGHTIIKTPHRKLHLRNFLHVPSASMNLLSVHRIAIDNHVFLEFHSFFFLIKDQATKKVLYRGRCIRGLYPLIPERRRFNKHAYGVAKLSSTRWHDRLGHASFSLVERLLRKNKLPFVGERNVETACDSCQRAKSHQSSYPISTSVSTKPLQLIFYDVWGPAPSSVGRHTYYVSFIDDYSKYSWIYLLKKRSEVFQVFQNFQALVERKFDSKIIVVQSD</sequence>
<dbReference type="InterPro" id="IPR036397">
    <property type="entry name" value="RNaseH_sf"/>
</dbReference>
<dbReference type="InterPro" id="IPR012337">
    <property type="entry name" value="RNaseH-like_sf"/>
</dbReference>